<accession>A0ABW5ZQJ1</accession>
<name>A0ABW5ZQJ1_9FLAO</name>
<sequence length="138" mass="16452">MRFFSRKKKPEPKKTNARPIDTFFHLFILDTIHRLPTEKKEILKKVDLDKVYLTDFNDWKKTIKKVLNLSETIEIAIKDLWLRNSEIAKRDNIELNPEEFALLVTEKFLAENSKIDVWENESDLINAKKRISESYLSE</sequence>
<protein>
    <submittedName>
        <fullName evidence="1">Uncharacterized protein</fullName>
    </submittedName>
</protein>
<comment type="caution">
    <text evidence="1">The sequence shown here is derived from an EMBL/GenBank/DDBJ whole genome shotgun (WGS) entry which is preliminary data.</text>
</comment>
<dbReference type="Proteomes" id="UP001597548">
    <property type="component" value="Unassembled WGS sequence"/>
</dbReference>
<dbReference type="EMBL" id="JBHUOS010000001">
    <property type="protein sequence ID" value="MFD2914720.1"/>
    <property type="molecule type" value="Genomic_DNA"/>
</dbReference>
<evidence type="ECO:0000313" key="2">
    <source>
        <dbReference type="Proteomes" id="UP001597548"/>
    </source>
</evidence>
<proteinExistence type="predicted"/>
<keyword evidence="2" id="KW-1185">Reference proteome</keyword>
<reference evidence="2" key="1">
    <citation type="journal article" date="2019" name="Int. J. Syst. Evol. Microbiol.">
        <title>The Global Catalogue of Microorganisms (GCM) 10K type strain sequencing project: providing services to taxonomists for standard genome sequencing and annotation.</title>
        <authorList>
            <consortium name="The Broad Institute Genomics Platform"/>
            <consortium name="The Broad Institute Genome Sequencing Center for Infectious Disease"/>
            <person name="Wu L."/>
            <person name="Ma J."/>
        </authorList>
    </citation>
    <scope>NUCLEOTIDE SEQUENCE [LARGE SCALE GENOMIC DNA]</scope>
    <source>
        <strain evidence="2">KCTC 32514</strain>
    </source>
</reference>
<evidence type="ECO:0000313" key="1">
    <source>
        <dbReference type="EMBL" id="MFD2914720.1"/>
    </source>
</evidence>
<organism evidence="1 2">
    <name type="scientific">Psychroserpens luteus</name>
    <dbReference type="NCBI Taxonomy" id="1434066"/>
    <lineage>
        <taxon>Bacteria</taxon>
        <taxon>Pseudomonadati</taxon>
        <taxon>Bacteroidota</taxon>
        <taxon>Flavobacteriia</taxon>
        <taxon>Flavobacteriales</taxon>
        <taxon>Flavobacteriaceae</taxon>
        <taxon>Psychroserpens</taxon>
    </lineage>
</organism>
<gene>
    <name evidence="1" type="ORF">ACFS29_03650</name>
</gene>
<dbReference type="RefSeq" id="WP_194507603.1">
    <property type="nucleotide sequence ID" value="NZ_JADILU010000003.1"/>
</dbReference>